<keyword evidence="2" id="KW-1185">Reference proteome</keyword>
<feature type="non-terminal residue" evidence="1">
    <location>
        <position position="1"/>
    </location>
</feature>
<proteinExistence type="predicted"/>
<feature type="non-terminal residue" evidence="1">
    <location>
        <position position="139"/>
    </location>
</feature>
<name>A0ACA9S1U9_9GLOM</name>
<comment type="caution">
    <text evidence="1">The sequence shown here is derived from an EMBL/GenBank/DDBJ whole genome shotgun (WGS) entry which is preliminary data.</text>
</comment>
<organism evidence="1 2">
    <name type="scientific">Racocetra persica</name>
    <dbReference type="NCBI Taxonomy" id="160502"/>
    <lineage>
        <taxon>Eukaryota</taxon>
        <taxon>Fungi</taxon>
        <taxon>Fungi incertae sedis</taxon>
        <taxon>Mucoromycota</taxon>
        <taxon>Glomeromycotina</taxon>
        <taxon>Glomeromycetes</taxon>
        <taxon>Diversisporales</taxon>
        <taxon>Gigasporaceae</taxon>
        <taxon>Racocetra</taxon>
    </lineage>
</organism>
<gene>
    <name evidence="1" type="ORF">RPERSI_LOCUS25933</name>
</gene>
<dbReference type="EMBL" id="CAJVQC010086954">
    <property type="protein sequence ID" value="CAG8823002.1"/>
    <property type="molecule type" value="Genomic_DNA"/>
</dbReference>
<protein>
    <submittedName>
        <fullName evidence="1">19279_t:CDS:1</fullName>
    </submittedName>
</protein>
<evidence type="ECO:0000313" key="1">
    <source>
        <dbReference type="EMBL" id="CAG8823002.1"/>
    </source>
</evidence>
<accession>A0ACA9S1U9</accession>
<sequence>DFKRQKKEIILELLVAVDELGIQRLIDSVQEFLAQHCLKFLQSDLIKILHFITCHNSFDNLKKASLITLTKHCKEFLHFKTLEKTLQGLIQLVRFHQINREEFMLEVWPFKNLLPDDLIEDILRCYLVSGAVPHYQPFK</sequence>
<dbReference type="Proteomes" id="UP000789920">
    <property type="component" value="Unassembled WGS sequence"/>
</dbReference>
<reference evidence="1" key="1">
    <citation type="submission" date="2021-06" db="EMBL/GenBank/DDBJ databases">
        <authorList>
            <person name="Kallberg Y."/>
            <person name="Tangrot J."/>
            <person name="Rosling A."/>
        </authorList>
    </citation>
    <scope>NUCLEOTIDE SEQUENCE</scope>
    <source>
        <strain evidence="1">MA461A</strain>
    </source>
</reference>
<evidence type="ECO:0000313" key="2">
    <source>
        <dbReference type="Proteomes" id="UP000789920"/>
    </source>
</evidence>